<dbReference type="AlphaFoldDB" id="S7PJB3"/>
<accession>S7PJB3</accession>
<name>S7PJB3_MYOBR</name>
<proteinExistence type="predicted"/>
<evidence type="ECO:0000313" key="3">
    <source>
        <dbReference type="Proteomes" id="UP000052978"/>
    </source>
</evidence>
<organism evidence="2 3">
    <name type="scientific">Myotis brandtii</name>
    <name type="common">Brandt's bat</name>
    <dbReference type="NCBI Taxonomy" id="109478"/>
    <lineage>
        <taxon>Eukaryota</taxon>
        <taxon>Metazoa</taxon>
        <taxon>Chordata</taxon>
        <taxon>Craniata</taxon>
        <taxon>Vertebrata</taxon>
        <taxon>Euteleostomi</taxon>
        <taxon>Mammalia</taxon>
        <taxon>Eutheria</taxon>
        <taxon>Laurasiatheria</taxon>
        <taxon>Chiroptera</taxon>
        <taxon>Yangochiroptera</taxon>
        <taxon>Vespertilionidae</taxon>
        <taxon>Myotis</taxon>
    </lineage>
</organism>
<evidence type="ECO:0000256" key="1">
    <source>
        <dbReference type="SAM" id="MobiDB-lite"/>
    </source>
</evidence>
<dbReference type="EMBL" id="KE163107">
    <property type="protein sequence ID" value="EPQ10863.1"/>
    <property type="molecule type" value="Genomic_DNA"/>
</dbReference>
<feature type="compositionally biased region" description="Basic and acidic residues" evidence="1">
    <location>
        <begin position="1"/>
        <end position="10"/>
    </location>
</feature>
<reference evidence="2 3" key="1">
    <citation type="journal article" date="2013" name="Nat. Commun.">
        <title>Genome analysis reveals insights into physiology and longevity of the Brandt's bat Myotis brandtii.</title>
        <authorList>
            <person name="Seim I."/>
            <person name="Fang X."/>
            <person name="Xiong Z."/>
            <person name="Lobanov A.V."/>
            <person name="Huang Z."/>
            <person name="Ma S."/>
            <person name="Feng Y."/>
            <person name="Turanov A.A."/>
            <person name="Zhu Y."/>
            <person name="Lenz T.L."/>
            <person name="Gerashchenko M.V."/>
            <person name="Fan D."/>
            <person name="Hee Yim S."/>
            <person name="Yao X."/>
            <person name="Jordan D."/>
            <person name="Xiong Y."/>
            <person name="Ma Y."/>
            <person name="Lyapunov A.N."/>
            <person name="Chen G."/>
            <person name="Kulakova O.I."/>
            <person name="Sun Y."/>
            <person name="Lee S.G."/>
            <person name="Bronson R.T."/>
            <person name="Moskalev A.A."/>
            <person name="Sunyaev S.R."/>
            <person name="Zhang G."/>
            <person name="Krogh A."/>
            <person name="Wang J."/>
            <person name="Gladyshev V.N."/>
        </authorList>
    </citation>
    <scope>NUCLEOTIDE SEQUENCE [LARGE SCALE GENOMIC DNA]</scope>
</reference>
<protein>
    <submittedName>
        <fullName evidence="2">Uncharacterized protein</fullName>
    </submittedName>
</protein>
<dbReference type="Proteomes" id="UP000052978">
    <property type="component" value="Unassembled WGS sequence"/>
</dbReference>
<keyword evidence="3" id="KW-1185">Reference proteome</keyword>
<evidence type="ECO:0000313" key="2">
    <source>
        <dbReference type="EMBL" id="EPQ10863.1"/>
    </source>
</evidence>
<gene>
    <name evidence="2" type="ORF">D623_10013967</name>
</gene>
<feature type="region of interest" description="Disordered" evidence="1">
    <location>
        <begin position="1"/>
        <end position="74"/>
    </location>
</feature>
<sequence>MSEASPRDPECLEEAPTQPRKAPQRAAHMGPAWALEQHQGPTHPSAPESGPESAWNPGPRGRPSLACRLRVGGG</sequence>